<dbReference type="Proteomes" id="UP000002571">
    <property type="component" value="Chromosome 2"/>
</dbReference>
<protein>
    <submittedName>
        <fullName evidence="1">Uncharacterized protein</fullName>
    </submittedName>
</protein>
<evidence type="ECO:0000313" key="1">
    <source>
        <dbReference type="EMBL" id="ACY53641.1"/>
    </source>
</evidence>
<keyword evidence="2" id="KW-1185">Reference proteome</keyword>
<proteinExistence type="predicted"/>
<evidence type="ECO:0000313" key="2">
    <source>
        <dbReference type="Proteomes" id="UP000002571"/>
    </source>
</evidence>
<name>A0ACA6QU33_VIBAE</name>
<accession>A0ACA6QU33</accession>
<reference evidence="1" key="1">
    <citation type="submission" date="2009-10" db="EMBL/GenBank/DDBJ databases">
        <authorList>
            <consortium name="Los Alamos National Laboratory (LANL)"/>
            <consortium name="National Microbial Pathogen Data Resource (NMPDR)"/>
            <person name="Munk A.C."/>
            <person name="Tapia R."/>
            <person name="Green L."/>
            <person name="Rogers Y."/>
            <person name="Detter J.C."/>
            <person name="Bruce D."/>
            <person name="Brettin T.S."/>
            <person name="Colwell R."/>
            <person name="Huq A."/>
            <person name="Grim C.J."/>
            <person name="Hasan N.A."/>
            <person name="Vonstein V."/>
            <person name="Bartels D."/>
        </authorList>
    </citation>
    <scope>NUCLEOTIDE SEQUENCE</scope>
    <source>
        <strain evidence="1">EX25</strain>
    </source>
</reference>
<dbReference type="EMBL" id="CP001806">
    <property type="protein sequence ID" value="ACY53641.1"/>
    <property type="molecule type" value="Genomic_DNA"/>
</dbReference>
<gene>
    <name evidence="1" type="ordered locus">VEA_000956</name>
</gene>
<organism evidence="1 2">
    <name type="scientific">Vibrio antiquarius (strain Ex25)</name>
    <dbReference type="NCBI Taxonomy" id="150340"/>
    <lineage>
        <taxon>Bacteria</taxon>
        <taxon>Pseudomonadati</taxon>
        <taxon>Pseudomonadota</taxon>
        <taxon>Gammaproteobacteria</taxon>
        <taxon>Vibrionales</taxon>
        <taxon>Vibrionaceae</taxon>
        <taxon>Vibrio</taxon>
        <taxon>Vibrio diabolicus subgroup</taxon>
    </lineage>
</organism>
<sequence length="91" mass="10476">MALALLYTKVRFRTSQQRRLKGIGMDLHTCVIVLRNQKVITSKSVDHSIGIIERDSDNEISEIQINATDGRNIRTYHYNNVEESLESLMNL</sequence>